<proteinExistence type="predicted"/>
<sequence length="322" mass="34538">ASFGVGVLIDYGGNDKYIGRTTAQGFAQYGLGLLFDQKGDDIYSSFLVSQAHGATKGYGLLVDLAGDDIYFCDDEHILFPSVQARKHNRSMSQGFGGGLRGDLSDGHSLPGGVGVLYDLEGDDQYSAGVFAQGCAYWSGVGILLDSNGDDRYVGAWYTQAAGVHTGVGVLLDEGGNDTYIAQLNASQGLGHDFSLGMLIDKTGNDTYHAPNLSLGTANSNSIGLCFDLHGDDSYNSTGTLTLGAYNNSELGTLREDYLNIGIFLDTQGNDTYPGPPAAENSIWVREREHPQYELLSEKGVGLDGDYTKLPLRFEPYTEEKKK</sequence>
<dbReference type="AlphaFoldDB" id="X0RXS8"/>
<gene>
    <name evidence="1" type="ORF">S01H1_05451</name>
</gene>
<feature type="non-terminal residue" evidence="1">
    <location>
        <position position="1"/>
    </location>
</feature>
<dbReference type="EMBL" id="BARS01002838">
    <property type="protein sequence ID" value="GAF73593.1"/>
    <property type="molecule type" value="Genomic_DNA"/>
</dbReference>
<reference evidence="1" key="1">
    <citation type="journal article" date="2014" name="Front. Microbiol.">
        <title>High frequency of phylogenetically diverse reductive dehalogenase-homologous genes in deep subseafloor sedimentary metagenomes.</title>
        <authorList>
            <person name="Kawai M."/>
            <person name="Futagami T."/>
            <person name="Toyoda A."/>
            <person name="Takaki Y."/>
            <person name="Nishi S."/>
            <person name="Hori S."/>
            <person name="Arai W."/>
            <person name="Tsubouchi T."/>
            <person name="Morono Y."/>
            <person name="Uchiyama I."/>
            <person name="Ito T."/>
            <person name="Fujiyama A."/>
            <person name="Inagaki F."/>
            <person name="Takami H."/>
        </authorList>
    </citation>
    <scope>NUCLEOTIDE SEQUENCE</scope>
    <source>
        <strain evidence="1">Expedition CK06-06</strain>
    </source>
</reference>
<organism evidence="1">
    <name type="scientific">marine sediment metagenome</name>
    <dbReference type="NCBI Taxonomy" id="412755"/>
    <lineage>
        <taxon>unclassified sequences</taxon>
        <taxon>metagenomes</taxon>
        <taxon>ecological metagenomes</taxon>
    </lineage>
</organism>
<protein>
    <submittedName>
        <fullName evidence="1">Uncharacterized protein</fullName>
    </submittedName>
</protein>
<evidence type="ECO:0000313" key="1">
    <source>
        <dbReference type="EMBL" id="GAF73593.1"/>
    </source>
</evidence>
<accession>X0RXS8</accession>
<comment type="caution">
    <text evidence="1">The sequence shown here is derived from an EMBL/GenBank/DDBJ whole genome shotgun (WGS) entry which is preliminary data.</text>
</comment>
<name>X0RXS8_9ZZZZ</name>